<dbReference type="RefSeq" id="WP_279965256.1">
    <property type="nucleotide sequence ID" value="NZ_CP122537.1"/>
</dbReference>
<evidence type="ECO:0000313" key="1">
    <source>
        <dbReference type="EMBL" id="WGH78505.1"/>
    </source>
</evidence>
<accession>A0ABY8LAY9</accession>
<gene>
    <name evidence="1" type="ORF">P8627_16040</name>
</gene>
<organism evidence="1 2">
    <name type="scientific">Jannaschia ovalis</name>
    <dbReference type="NCBI Taxonomy" id="3038773"/>
    <lineage>
        <taxon>Bacteria</taxon>
        <taxon>Pseudomonadati</taxon>
        <taxon>Pseudomonadota</taxon>
        <taxon>Alphaproteobacteria</taxon>
        <taxon>Rhodobacterales</taxon>
        <taxon>Roseobacteraceae</taxon>
        <taxon>Jannaschia</taxon>
    </lineage>
</organism>
<dbReference type="EMBL" id="CP122537">
    <property type="protein sequence ID" value="WGH78505.1"/>
    <property type="molecule type" value="Genomic_DNA"/>
</dbReference>
<reference evidence="1 2" key="1">
    <citation type="submission" date="2023-04" db="EMBL/GenBank/DDBJ databases">
        <title>Jannaschia ovalis sp. nov., a marine bacterium isolated from sea tidal flat.</title>
        <authorList>
            <person name="Kwon D.Y."/>
            <person name="Kim J.-J."/>
        </authorList>
    </citation>
    <scope>NUCLEOTIDE SEQUENCE [LARGE SCALE GENOMIC DNA]</scope>
    <source>
        <strain evidence="1 2">GRR-S6-38</strain>
    </source>
</reference>
<dbReference type="InterPro" id="IPR045516">
    <property type="entry name" value="DUF6477"/>
</dbReference>
<sequence>MCDLISDVNRLRRPRLLIEAAVRGQSAYQRRRDLRRMLRIAIPVDARAALAKLLPLEAALEKRRVTCDKNYSAARHVDIMIALMAEARSLKAEKPQAATPSSPALRRAT</sequence>
<dbReference type="Pfam" id="PF20083">
    <property type="entry name" value="DUF6477"/>
    <property type="match status" value="1"/>
</dbReference>
<proteinExistence type="predicted"/>
<name>A0ABY8LAY9_9RHOB</name>
<evidence type="ECO:0000313" key="2">
    <source>
        <dbReference type="Proteomes" id="UP001243420"/>
    </source>
</evidence>
<dbReference type="Proteomes" id="UP001243420">
    <property type="component" value="Chromosome"/>
</dbReference>
<protein>
    <submittedName>
        <fullName evidence="1">DUF6477 family protein</fullName>
    </submittedName>
</protein>
<keyword evidence="2" id="KW-1185">Reference proteome</keyword>